<keyword evidence="2" id="KW-1185">Reference proteome</keyword>
<accession>A0AAE4MLB0</accession>
<reference evidence="1" key="1">
    <citation type="submission" date="2023-06" db="EMBL/GenBank/DDBJ databases">
        <title>Genome sequence of Methanosarcinaceae archaeon Ag5.</title>
        <authorList>
            <person name="Protasov E."/>
            <person name="Platt K."/>
            <person name="Poehlein A."/>
            <person name="Daniel R."/>
            <person name="Brune A."/>
        </authorList>
    </citation>
    <scope>NUCLEOTIDE SEQUENCE</scope>
    <source>
        <strain evidence="1">Ag5</strain>
    </source>
</reference>
<name>A0AAE4MLB0_9EURY</name>
<gene>
    <name evidence="1" type="ORF">MsAg5_16610</name>
</gene>
<dbReference type="Proteomes" id="UP001271789">
    <property type="component" value="Unassembled WGS sequence"/>
</dbReference>
<evidence type="ECO:0000313" key="1">
    <source>
        <dbReference type="EMBL" id="MDV0447748.1"/>
    </source>
</evidence>
<evidence type="ECO:0000313" key="2">
    <source>
        <dbReference type="Proteomes" id="UP001271789"/>
    </source>
</evidence>
<evidence type="ECO:0008006" key="3">
    <source>
        <dbReference type="Google" id="ProtNLM"/>
    </source>
</evidence>
<organism evidence="1 2">
    <name type="scientific">Methanolapillus africanus</name>
    <dbReference type="NCBI Taxonomy" id="3028297"/>
    <lineage>
        <taxon>Archaea</taxon>
        <taxon>Methanobacteriati</taxon>
        <taxon>Methanobacteriota</taxon>
        <taxon>Stenosarchaea group</taxon>
        <taxon>Methanomicrobia</taxon>
        <taxon>Methanosarcinales</taxon>
        <taxon>Methanosarcinaceae</taxon>
        <taxon>Methanolapillus</taxon>
    </lineage>
</organism>
<comment type="caution">
    <text evidence="1">The sequence shown here is derived from an EMBL/GenBank/DDBJ whole genome shotgun (WGS) entry which is preliminary data.</text>
</comment>
<dbReference type="EMBL" id="JAWDKD010000023">
    <property type="protein sequence ID" value="MDV0447748.1"/>
    <property type="molecule type" value="Genomic_DNA"/>
</dbReference>
<proteinExistence type="predicted"/>
<protein>
    <recommendedName>
        <fullName evidence="3">Transposase</fullName>
    </recommendedName>
</protein>
<sequence length="114" mass="13821">MMQIGTKKQLYFWKQQVQPESKKQIRWIQLAIRICRYNLFLETGSDDMVQKSKKFLDFYSKTVSINVFLNKTIGEIKTRIRRLNILFRFKKVLKKHVVSFRFSSTLQVRKKRLS</sequence>
<dbReference type="AlphaFoldDB" id="A0AAE4MLB0"/>